<keyword evidence="2" id="KW-1185">Reference proteome</keyword>
<reference evidence="1" key="1">
    <citation type="submission" date="2024-09" db="EMBL/GenBank/DDBJ databases">
        <title>Black Yeasts Isolated from many extreme environments.</title>
        <authorList>
            <person name="Coleine C."/>
            <person name="Stajich J.E."/>
            <person name="Selbmann L."/>
        </authorList>
    </citation>
    <scope>NUCLEOTIDE SEQUENCE</scope>
    <source>
        <strain evidence="1">CCFEE 5737</strain>
    </source>
</reference>
<proteinExistence type="predicted"/>
<dbReference type="EMBL" id="JAWDJW010006338">
    <property type="protein sequence ID" value="KAK3065334.1"/>
    <property type="molecule type" value="Genomic_DNA"/>
</dbReference>
<evidence type="ECO:0000313" key="1">
    <source>
        <dbReference type="EMBL" id="KAK3065334.1"/>
    </source>
</evidence>
<organism evidence="1 2">
    <name type="scientific">Coniosporium uncinatum</name>
    <dbReference type="NCBI Taxonomy" id="93489"/>
    <lineage>
        <taxon>Eukaryota</taxon>
        <taxon>Fungi</taxon>
        <taxon>Dikarya</taxon>
        <taxon>Ascomycota</taxon>
        <taxon>Pezizomycotina</taxon>
        <taxon>Dothideomycetes</taxon>
        <taxon>Dothideomycetes incertae sedis</taxon>
        <taxon>Coniosporium</taxon>
    </lineage>
</organism>
<protein>
    <submittedName>
        <fullName evidence="1">Uncharacterized protein</fullName>
    </submittedName>
</protein>
<accession>A0ACC3DCN3</accession>
<comment type="caution">
    <text evidence="1">The sequence shown here is derived from an EMBL/GenBank/DDBJ whole genome shotgun (WGS) entry which is preliminary data.</text>
</comment>
<gene>
    <name evidence="1" type="ORF">LTS18_014178</name>
</gene>
<evidence type="ECO:0000313" key="2">
    <source>
        <dbReference type="Proteomes" id="UP001186974"/>
    </source>
</evidence>
<sequence length="459" mass="52426">MGISLRANSPFASIAKERVTEDQSPSHSTQLDVDRCALLHNSLAIYGWVAGGKKIAQLDKRTWWIKHGSSGILPHLKPCLAKFLRKVYDFSANNLFYYVSGLASPRQMLYLGDLMENHDQKQGAKYRFLVLYVTPKELVKYPAGIIYDQEKAEAIFMPTFNHIYNLEDVNLPWQKLESILSAYMDLVDAEKVFAINASLGYGMRYNTTPWTLMPYTTRDLRVCLDLWRRLYQAIERRAGVEPSDDPDLHEPVCGRSSLSAACIPKGFAWDLFSHARIPAIRYVAPGIRLPTPMEFIDQPFKDIAEKYPKETAHIKMPILFFHIEGTVSAKDAKFRFPFSTVERVPCGLYLDALPEAANSFEDSCRLLLPFRLGDNKYARMSDGKIISKTHIDLYGHGISPFVMRHGPKLNAILENWLDNVESHHWAVDGEGVAGGIETFKLADTREFWWRYRIPEIRSI</sequence>
<name>A0ACC3DCN3_9PEZI</name>
<dbReference type="Proteomes" id="UP001186974">
    <property type="component" value="Unassembled WGS sequence"/>
</dbReference>